<dbReference type="Gene3D" id="1.20.120.330">
    <property type="entry name" value="Nucleotidyltransferases domain 2"/>
    <property type="match status" value="1"/>
</dbReference>
<reference evidence="1 2" key="1">
    <citation type="submission" date="2020-02" db="EMBL/GenBank/DDBJ databases">
        <authorList>
            <person name="Kim M.K."/>
        </authorList>
    </citation>
    <scope>NUCLEOTIDE SEQUENCE [LARGE SCALE GENOMIC DNA]</scope>
    <source>
        <strain evidence="1 2">BT327</strain>
    </source>
</reference>
<sequence>MIVASINKAEEKNKLSIPGQVFCNHFIAISKHLKGDIDAYDLKKVKYFTTKLFNKPGYELDRIKKLLWNSWSTEHALHLTAKQGNTDYCKYALHWSFPQAYYSCYLNMHAFCLAIGDTRQTHSDLIKAFGERVIKNSYPKSISFYADGNFEDYTVHNLPLQNIKSAISQIKSDADAQSQIATFLKSTRTNSAKYHREKRQNSSNPITTKAGTLCQSFNKEQWEIITNRLGPTTLFNILYRLRIKANYNDIESFMHADINFQQFHECLMDTVSYLNFVHESYLAKAVGLKKYAMILNGFPAHMSDSFVRSRYEQRIIPLIK</sequence>
<evidence type="ECO:0000313" key="2">
    <source>
        <dbReference type="Proteomes" id="UP000474777"/>
    </source>
</evidence>
<dbReference type="AlphaFoldDB" id="A0A6B3LN14"/>
<protein>
    <submittedName>
        <fullName evidence="1">Uncharacterized protein</fullName>
    </submittedName>
</protein>
<dbReference type="EMBL" id="JAAGWD010000001">
    <property type="protein sequence ID" value="NEM96455.1"/>
    <property type="molecule type" value="Genomic_DNA"/>
</dbReference>
<evidence type="ECO:0000313" key="1">
    <source>
        <dbReference type="EMBL" id="NEM96455.1"/>
    </source>
</evidence>
<keyword evidence="2" id="KW-1185">Reference proteome</keyword>
<gene>
    <name evidence="1" type="ORF">GXP69_01995</name>
</gene>
<organism evidence="1 2">
    <name type="scientific">Pontibacter burrus</name>
    <dbReference type="NCBI Taxonomy" id="2704466"/>
    <lineage>
        <taxon>Bacteria</taxon>
        <taxon>Pseudomonadati</taxon>
        <taxon>Bacteroidota</taxon>
        <taxon>Cytophagia</taxon>
        <taxon>Cytophagales</taxon>
        <taxon>Hymenobacteraceae</taxon>
        <taxon>Pontibacter</taxon>
    </lineage>
</organism>
<comment type="caution">
    <text evidence="1">The sequence shown here is derived from an EMBL/GenBank/DDBJ whole genome shotgun (WGS) entry which is preliminary data.</text>
</comment>
<accession>A0A6B3LN14</accession>
<proteinExistence type="predicted"/>
<dbReference type="Proteomes" id="UP000474777">
    <property type="component" value="Unassembled WGS sequence"/>
</dbReference>
<dbReference type="RefSeq" id="WP_163911700.1">
    <property type="nucleotide sequence ID" value="NZ_JAAGWD010000001.1"/>
</dbReference>
<name>A0A6B3LN14_9BACT</name>